<dbReference type="Gene3D" id="3.40.50.300">
    <property type="entry name" value="P-loop containing nucleotide triphosphate hydrolases"/>
    <property type="match status" value="2"/>
</dbReference>
<evidence type="ECO:0000256" key="1">
    <source>
        <dbReference type="SAM" id="Phobius"/>
    </source>
</evidence>
<dbReference type="AlphaFoldDB" id="A0AAE3DMP7"/>
<evidence type="ECO:0000259" key="2">
    <source>
        <dbReference type="PROSITE" id="PS51192"/>
    </source>
</evidence>
<dbReference type="GO" id="GO:0005524">
    <property type="term" value="F:ATP binding"/>
    <property type="evidence" value="ECO:0007669"/>
    <property type="project" value="InterPro"/>
</dbReference>
<dbReference type="SUPFAM" id="SSF52540">
    <property type="entry name" value="P-loop containing nucleoside triphosphate hydrolases"/>
    <property type="match status" value="2"/>
</dbReference>
<dbReference type="InterPro" id="IPR006935">
    <property type="entry name" value="Helicase/UvrB_N"/>
</dbReference>
<dbReference type="PANTHER" id="PTHR47396:SF1">
    <property type="entry name" value="ATP-DEPENDENT HELICASE IRC3-RELATED"/>
    <property type="match status" value="1"/>
</dbReference>
<feature type="transmembrane region" description="Helical" evidence="1">
    <location>
        <begin position="687"/>
        <end position="709"/>
    </location>
</feature>
<keyword evidence="1" id="KW-1133">Transmembrane helix</keyword>
<keyword evidence="3" id="KW-0547">Nucleotide-binding</keyword>
<dbReference type="PANTHER" id="PTHR47396">
    <property type="entry name" value="TYPE I RESTRICTION ENZYME ECOKI R PROTEIN"/>
    <property type="match status" value="1"/>
</dbReference>
<organism evidence="3 4">
    <name type="scientific">Gallintestinimicrobium propionicum</name>
    <dbReference type="NCBI Taxonomy" id="2981770"/>
    <lineage>
        <taxon>Bacteria</taxon>
        <taxon>Bacillati</taxon>
        <taxon>Bacillota</taxon>
        <taxon>Clostridia</taxon>
        <taxon>Lachnospirales</taxon>
        <taxon>Lachnospiraceae</taxon>
        <taxon>Gallintestinimicrobium</taxon>
    </lineage>
</organism>
<feature type="transmembrane region" description="Helical" evidence="1">
    <location>
        <begin position="715"/>
        <end position="737"/>
    </location>
</feature>
<dbReference type="Pfam" id="PF04851">
    <property type="entry name" value="ResIII"/>
    <property type="match status" value="1"/>
</dbReference>
<dbReference type="CDD" id="cd18785">
    <property type="entry name" value="SF2_C"/>
    <property type="match status" value="1"/>
</dbReference>
<dbReference type="Proteomes" id="UP001199355">
    <property type="component" value="Unassembled WGS sequence"/>
</dbReference>
<gene>
    <name evidence="3" type="ORF">LKD45_08520</name>
</gene>
<dbReference type="EMBL" id="JAJEQF010000018">
    <property type="protein sequence ID" value="MCC2167734.1"/>
    <property type="molecule type" value="Genomic_DNA"/>
</dbReference>
<keyword evidence="4" id="KW-1185">Reference proteome</keyword>
<dbReference type="RefSeq" id="WP_308728266.1">
    <property type="nucleotide sequence ID" value="NZ_JAJEQF010000018.1"/>
</dbReference>
<accession>A0AAE3DMP7</accession>
<dbReference type="PROSITE" id="PS51192">
    <property type="entry name" value="HELICASE_ATP_BIND_1"/>
    <property type="match status" value="1"/>
</dbReference>
<keyword evidence="3" id="KW-0378">Hydrolase</keyword>
<dbReference type="GO" id="GO:0005829">
    <property type="term" value="C:cytosol"/>
    <property type="evidence" value="ECO:0007669"/>
    <property type="project" value="TreeGrafter"/>
</dbReference>
<dbReference type="GO" id="GO:0016787">
    <property type="term" value="F:hydrolase activity"/>
    <property type="evidence" value="ECO:0007669"/>
    <property type="project" value="InterPro"/>
</dbReference>
<reference evidence="3 4" key="1">
    <citation type="submission" date="2021-10" db="EMBL/GenBank/DDBJ databases">
        <title>Anaerobic single-cell dispensing facilitates the cultivation of human gut bacteria.</title>
        <authorList>
            <person name="Afrizal A."/>
        </authorList>
    </citation>
    <scope>NUCLEOTIDE SEQUENCE [LARGE SCALE GENOMIC DNA]</scope>
    <source>
        <strain evidence="3 4">CLA-AA-H244</strain>
    </source>
</reference>
<evidence type="ECO:0000313" key="3">
    <source>
        <dbReference type="EMBL" id="MCC2167734.1"/>
    </source>
</evidence>
<feature type="domain" description="Helicase ATP-binding" evidence="2">
    <location>
        <begin position="24"/>
        <end position="205"/>
    </location>
</feature>
<dbReference type="InterPro" id="IPR050742">
    <property type="entry name" value="Helicase_Restrict-Modif_Enz"/>
</dbReference>
<name>A0AAE3DMP7_9FIRM</name>
<comment type="caution">
    <text evidence="3">The sequence shown here is derived from an EMBL/GenBank/DDBJ whole genome shotgun (WGS) entry which is preliminary data.</text>
</comment>
<sequence length="890" mass="100192">MNYEGILEFHGTWRSYQARVLQNVSRYLSDDKIHIVAAPGSGKTTLGIELIKRLNANTLILAPSITIREQWAARIQEAFLCDGYALKDYVSLSLKQPKAITVATYQALHSAMTRFCGTETPGEDTAPTDSEEVDYSDFDLVRTMKNANIELLCLDECHHLRSEWWKSLEAFQSQLSSLRTISLTATPPYDSTPAMWTRYMNMCGDIDEEITIPELVKEGSLCPHQDYVYFNYPTTAETKEIQNFEERSSQMLQSLMQDSQLLTVIETHKGLNGQISDNLLLDDPEYLEAILIYLQSKNAAFPARLQRLLGTKKLPAMGVEWMERLLQGFLYDDNDSYLCDKVYREMLMDQLKSQGLIEKKKVILTKSAAVEKLLTNSLGKANSIRDIVFSEYDSMGSSLRLLILTDYIRKEYEKAIGNPEATIASLGVLPFFEMLRRENEKQHKAIRLGVLCGSVVIIPAEAKEALLQQTDAKIKLTFSAIGSLSENDYLKVTATGDAHALTAAVTAIFAQSAMQVLIGTKSLLGEGWDSPCINSLILASFVGSFMLSNQMRGRAIRVWKEDPNKTSNIWHLVCLKPRKEVQQSPEDRISEDYMLLCRRMEQFLGLHYTEDTIENGIDRLSIIRPPFTKSNAASMNRKMLALSQKRSELKDRWMRSLAVYDKMEVVNTNEIPDKYVTSVLFWDALRALLLTSALLLIGLIFALGTGFASRSAVSGVIGFFMALYTGGVLITAFPKLFMLGSPLRRLKAFGNGILKALETQNLLEEPHCKVVSGTSGSDHHVIFLSGGSGRDKALFAQCVNDFFDAVDNQRYLLVSPKRFRGLNGFYVVPECFSKRKEDAQLFAKCMKPYIGAYDVVYTRNEKGRAILLEGKIKALANREERCIRRKKLNG</sequence>
<keyword evidence="3" id="KW-0067">ATP-binding</keyword>
<dbReference type="GO" id="GO:0003677">
    <property type="term" value="F:DNA binding"/>
    <property type="evidence" value="ECO:0007669"/>
    <property type="project" value="InterPro"/>
</dbReference>
<keyword evidence="1" id="KW-0472">Membrane</keyword>
<dbReference type="GO" id="GO:0004386">
    <property type="term" value="F:helicase activity"/>
    <property type="evidence" value="ECO:0007669"/>
    <property type="project" value="UniProtKB-KW"/>
</dbReference>
<dbReference type="SMART" id="SM00487">
    <property type="entry name" value="DEXDc"/>
    <property type="match status" value="1"/>
</dbReference>
<keyword evidence="1" id="KW-0812">Transmembrane</keyword>
<protein>
    <submittedName>
        <fullName evidence="3">DEAD/DEAH box helicase family protein</fullName>
    </submittedName>
</protein>
<evidence type="ECO:0000313" key="4">
    <source>
        <dbReference type="Proteomes" id="UP001199355"/>
    </source>
</evidence>
<proteinExistence type="predicted"/>
<dbReference type="InterPro" id="IPR027417">
    <property type="entry name" value="P-loop_NTPase"/>
</dbReference>
<keyword evidence="3" id="KW-0347">Helicase</keyword>
<dbReference type="InterPro" id="IPR014001">
    <property type="entry name" value="Helicase_ATP-bd"/>
</dbReference>